<dbReference type="PROSITE" id="PS51819">
    <property type="entry name" value="VOC"/>
    <property type="match status" value="1"/>
</dbReference>
<keyword evidence="3" id="KW-1185">Reference proteome</keyword>
<sequence length="164" mass="18015">MASRLASVPVDALIPSGLVRPIPLPERDEWSMNPMIFVNLPVKDLGRATTFYQELGFTRNPQFSDENASCMVISDAIYVMLLVEPFFSTFTTKPVADATRSTETILALSAEDRAAVDRLADAALAAGGVSDTETMDEGSMYLRGFQDLDGHQWEVTWMDMSAAQ</sequence>
<dbReference type="PANTHER" id="PTHR36503">
    <property type="entry name" value="BLR2520 PROTEIN"/>
    <property type="match status" value="1"/>
</dbReference>
<evidence type="ECO:0000259" key="1">
    <source>
        <dbReference type="PROSITE" id="PS51819"/>
    </source>
</evidence>
<dbReference type="AlphaFoldDB" id="A0AAC9LFQ0"/>
<gene>
    <name evidence="2" type="ORF">UA74_24140</name>
</gene>
<dbReference type="InterPro" id="IPR037523">
    <property type="entry name" value="VOC_core"/>
</dbReference>
<reference evidence="3" key="1">
    <citation type="submission" date="2016-06" db="EMBL/GenBank/DDBJ databases">
        <title>Complete genome sequence of Actinoalloteichus fjordicus DSM 46855 (=ADI127-17), type strain of the new species Actinoalloteichus fjordicus.</title>
        <authorList>
            <person name="Ruckert C."/>
            <person name="Nouioui I."/>
            <person name="Willmese J."/>
            <person name="van Wezel G."/>
            <person name="Klenk H.-P."/>
            <person name="Kalinowski J."/>
            <person name="Zotchev S.B."/>
        </authorList>
    </citation>
    <scope>NUCLEOTIDE SEQUENCE [LARGE SCALE GENOMIC DNA]</scope>
    <source>
        <strain evidence="3">ADI127-7</strain>
    </source>
</reference>
<name>A0AAC9LFQ0_9PSEU</name>
<evidence type="ECO:0000313" key="2">
    <source>
        <dbReference type="EMBL" id="APU16846.1"/>
    </source>
</evidence>
<protein>
    <submittedName>
        <fullName evidence="2">Lactoylglutathione lyase</fullName>
    </submittedName>
</protein>
<keyword evidence="2" id="KW-0456">Lyase</keyword>
<dbReference type="PANTHER" id="PTHR36503:SF2">
    <property type="entry name" value="BLR2408 PROTEIN"/>
    <property type="match status" value="1"/>
</dbReference>
<dbReference type="KEGG" id="acad:UA74_24140"/>
<dbReference type="Proteomes" id="UP000185511">
    <property type="component" value="Chromosome"/>
</dbReference>
<dbReference type="GO" id="GO:0016829">
    <property type="term" value="F:lyase activity"/>
    <property type="evidence" value="ECO:0007669"/>
    <property type="project" value="UniProtKB-KW"/>
</dbReference>
<dbReference type="EMBL" id="CP016076">
    <property type="protein sequence ID" value="APU16846.1"/>
    <property type="molecule type" value="Genomic_DNA"/>
</dbReference>
<organism evidence="2 3">
    <name type="scientific">Actinoalloteichus fjordicus</name>
    <dbReference type="NCBI Taxonomy" id="1612552"/>
    <lineage>
        <taxon>Bacteria</taxon>
        <taxon>Bacillati</taxon>
        <taxon>Actinomycetota</taxon>
        <taxon>Actinomycetes</taxon>
        <taxon>Pseudonocardiales</taxon>
        <taxon>Pseudonocardiaceae</taxon>
        <taxon>Actinoalloteichus</taxon>
    </lineage>
</organism>
<dbReference type="InterPro" id="IPR053863">
    <property type="entry name" value="Glyoxy/Ble-like_N"/>
</dbReference>
<evidence type="ECO:0000313" key="3">
    <source>
        <dbReference type="Proteomes" id="UP000185511"/>
    </source>
</evidence>
<dbReference type="Gene3D" id="3.10.180.10">
    <property type="entry name" value="2,3-Dihydroxybiphenyl 1,2-Dioxygenase, domain 1"/>
    <property type="match status" value="1"/>
</dbReference>
<dbReference type="InterPro" id="IPR029068">
    <property type="entry name" value="Glyas_Bleomycin-R_OHBP_Dase"/>
</dbReference>
<dbReference type="SUPFAM" id="SSF54593">
    <property type="entry name" value="Glyoxalase/Bleomycin resistance protein/Dihydroxybiphenyl dioxygenase"/>
    <property type="match status" value="1"/>
</dbReference>
<proteinExistence type="predicted"/>
<dbReference type="Pfam" id="PF22677">
    <property type="entry name" value="Ble-like_N"/>
    <property type="match status" value="1"/>
</dbReference>
<feature type="domain" description="VOC" evidence="1">
    <location>
        <begin position="34"/>
        <end position="158"/>
    </location>
</feature>
<accession>A0AAC9LFQ0</accession>